<name>A0A9W4U7U6_9PLEO</name>
<dbReference type="PANTHER" id="PTHR43162:SF1">
    <property type="entry name" value="PRESTALK A DIFFERENTIATION PROTEIN A"/>
    <property type="match status" value="1"/>
</dbReference>
<evidence type="ECO:0000313" key="3">
    <source>
        <dbReference type="Proteomes" id="UP001152607"/>
    </source>
</evidence>
<dbReference type="Proteomes" id="UP001152607">
    <property type="component" value="Unassembled WGS sequence"/>
</dbReference>
<protein>
    <recommendedName>
        <fullName evidence="1">NmrA-like domain-containing protein</fullName>
    </recommendedName>
</protein>
<dbReference type="PANTHER" id="PTHR43162">
    <property type="match status" value="1"/>
</dbReference>
<keyword evidence="3" id="KW-1185">Reference proteome</keyword>
<evidence type="ECO:0000259" key="1">
    <source>
        <dbReference type="Pfam" id="PF05368"/>
    </source>
</evidence>
<feature type="domain" description="NmrA-like" evidence="1">
    <location>
        <begin position="5"/>
        <end position="291"/>
    </location>
</feature>
<accession>A0A9W4U7U6</accession>
<dbReference type="SUPFAM" id="SSF51735">
    <property type="entry name" value="NAD(P)-binding Rossmann-fold domains"/>
    <property type="match status" value="1"/>
</dbReference>
<reference evidence="2" key="1">
    <citation type="submission" date="2023-01" db="EMBL/GenBank/DDBJ databases">
        <authorList>
            <person name="Van Ghelder C."/>
            <person name="Rancurel C."/>
        </authorList>
    </citation>
    <scope>NUCLEOTIDE SEQUENCE</scope>
    <source>
        <strain evidence="2">CNCM I-4278</strain>
    </source>
</reference>
<dbReference type="InterPro" id="IPR008030">
    <property type="entry name" value="NmrA-like"/>
</dbReference>
<dbReference type="Gene3D" id="3.40.50.720">
    <property type="entry name" value="NAD(P)-binding Rossmann-like Domain"/>
    <property type="match status" value="1"/>
</dbReference>
<comment type="caution">
    <text evidence="2">The sequence shown here is derived from an EMBL/GenBank/DDBJ whole genome shotgun (WGS) entry which is preliminary data.</text>
</comment>
<dbReference type="EMBL" id="CAOQHR010000002">
    <property type="protein sequence ID" value="CAI6305611.1"/>
    <property type="molecule type" value="Genomic_DNA"/>
</dbReference>
<organism evidence="2 3">
    <name type="scientific">Periconia digitata</name>
    <dbReference type="NCBI Taxonomy" id="1303443"/>
    <lineage>
        <taxon>Eukaryota</taxon>
        <taxon>Fungi</taxon>
        <taxon>Dikarya</taxon>
        <taxon>Ascomycota</taxon>
        <taxon>Pezizomycotina</taxon>
        <taxon>Dothideomycetes</taxon>
        <taxon>Pleosporomycetidae</taxon>
        <taxon>Pleosporales</taxon>
        <taxon>Massarineae</taxon>
        <taxon>Periconiaceae</taxon>
        <taxon>Periconia</taxon>
    </lineage>
</organism>
<dbReference type="InterPro" id="IPR036291">
    <property type="entry name" value="NAD(P)-bd_dom_sf"/>
</dbReference>
<dbReference type="Pfam" id="PF05368">
    <property type="entry name" value="NmrA"/>
    <property type="match status" value="1"/>
</dbReference>
<dbReference type="AlphaFoldDB" id="A0A9W4U7U6"/>
<sequence>MADNPTVLIFGPTGNVGCTAAITANSRGAKVWLAMRDPSKTIKDLDTDSDYSRVQADLSNPSSLESAVKQSGAKAAFVYVVHDIEDHMKASFTALKDAGITYIVLLSSYGVRGPASDEGNMKSAIPRVHARAELALQETGVPYTAIRPAYFNTNILTDLSGIKSGHASIPFPDAIFDYISPHDIGSVAGSLVVNQPVETSKIVYLCGPELMTQKDAYAVIGKVLNRPIEVTEIDGEDYVKKSPFPEFVARSLLTVWALQLDKEKAYPAKLYNEAAANIKNYSGKEPTRFEDWVKENENIFA</sequence>
<dbReference type="InterPro" id="IPR051604">
    <property type="entry name" value="Ergot_Alk_Oxidoreductase"/>
</dbReference>
<gene>
    <name evidence="2" type="ORF">PDIGIT_LOCUS3012</name>
</gene>
<proteinExistence type="predicted"/>
<evidence type="ECO:0000313" key="2">
    <source>
        <dbReference type="EMBL" id="CAI6305611.1"/>
    </source>
</evidence>
<dbReference type="OrthoDB" id="419598at2759"/>